<dbReference type="KEGG" id="aba:Acid345_1839"/>
<dbReference type="GO" id="GO:0051920">
    <property type="term" value="F:peroxiredoxin activity"/>
    <property type="evidence" value="ECO:0007669"/>
    <property type="project" value="InterPro"/>
</dbReference>
<sequence length="79" mass="9223">MRIRRLDKSEVDAPTGEIYDHFMKVRGNVPNMFRTVAHRPEILRTMIAHFRAVMETGTIGPKLKELVIVRTSQLNHCEY</sequence>
<proteinExistence type="predicted"/>
<dbReference type="Proteomes" id="UP000002432">
    <property type="component" value="Chromosome"/>
</dbReference>
<dbReference type="Gene3D" id="1.20.1290.10">
    <property type="entry name" value="AhpD-like"/>
    <property type="match status" value="1"/>
</dbReference>
<evidence type="ECO:0000259" key="1">
    <source>
        <dbReference type="Pfam" id="PF02627"/>
    </source>
</evidence>
<gene>
    <name evidence="2" type="ordered locus">Acid345_1839</name>
</gene>
<dbReference type="PANTHER" id="PTHR35446:SF2">
    <property type="entry name" value="CARBOXYMUCONOLACTONE DECARBOXYLASE-LIKE DOMAIN-CONTAINING PROTEIN"/>
    <property type="match status" value="1"/>
</dbReference>
<evidence type="ECO:0000313" key="3">
    <source>
        <dbReference type="Proteomes" id="UP000002432"/>
    </source>
</evidence>
<dbReference type="EMBL" id="CP000360">
    <property type="protein sequence ID" value="ABF40840.1"/>
    <property type="molecule type" value="Genomic_DNA"/>
</dbReference>
<dbReference type="eggNOG" id="COG2128">
    <property type="taxonomic scope" value="Bacteria"/>
</dbReference>
<dbReference type="InterPro" id="IPR003779">
    <property type="entry name" value="CMD-like"/>
</dbReference>
<dbReference type="RefSeq" id="WP_011522642.1">
    <property type="nucleotide sequence ID" value="NC_008009.1"/>
</dbReference>
<name>Q1IQL0_KORVE</name>
<evidence type="ECO:0000313" key="2">
    <source>
        <dbReference type="EMBL" id="ABF40840.1"/>
    </source>
</evidence>
<dbReference type="InterPro" id="IPR029032">
    <property type="entry name" value="AhpD-like"/>
</dbReference>
<keyword evidence="3" id="KW-1185">Reference proteome</keyword>
<organism evidence="2 3">
    <name type="scientific">Koribacter versatilis (strain Ellin345)</name>
    <dbReference type="NCBI Taxonomy" id="204669"/>
    <lineage>
        <taxon>Bacteria</taxon>
        <taxon>Pseudomonadati</taxon>
        <taxon>Acidobacteriota</taxon>
        <taxon>Terriglobia</taxon>
        <taxon>Terriglobales</taxon>
        <taxon>Candidatus Korobacteraceae</taxon>
        <taxon>Candidatus Korobacter</taxon>
    </lineage>
</organism>
<dbReference type="AlphaFoldDB" id="Q1IQL0"/>
<reference evidence="2 3" key="1">
    <citation type="journal article" date="2009" name="Appl. Environ. Microbiol.">
        <title>Three genomes from the phylum Acidobacteria provide insight into the lifestyles of these microorganisms in soils.</title>
        <authorList>
            <person name="Ward N.L."/>
            <person name="Challacombe J.F."/>
            <person name="Janssen P.H."/>
            <person name="Henrissat B."/>
            <person name="Coutinho P.M."/>
            <person name="Wu M."/>
            <person name="Xie G."/>
            <person name="Haft D.H."/>
            <person name="Sait M."/>
            <person name="Badger J."/>
            <person name="Barabote R.D."/>
            <person name="Bradley B."/>
            <person name="Brettin T.S."/>
            <person name="Brinkac L.M."/>
            <person name="Bruce D."/>
            <person name="Creasy T."/>
            <person name="Daugherty S.C."/>
            <person name="Davidsen T.M."/>
            <person name="DeBoy R.T."/>
            <person name="Detter J.C."/>
            <person name="Dodson R.J."/>
            <person name="Durkin A.S."/>
            <person name="Ganapathy A."/>
            <person name="Gwinn-Giglio M."/>
            <person name="Han C.S."/>
            <person name="Khouri H."/>
            <person name="Kiss H."/>
            <person name="Kothari S.P."/>
            <person name="Madupu R."/>
            <person name="Nelson K.E."/>
            <person name="Nelson W.C."/>
            <person name="Paulsen I."/>
            <person name="Penn K."/>
            <person name="Ren Q."/>
            <person name="Rosovitz M.J."/>
            <person name="Selengut J.D."/>
            <person name="Shrivastava S."/>
            <person name="Sullivan S.A."/>
            <person name="Tapia R."/>
            <person name="Thompson L.S."/>
            <person name="Watkins K.L."/>
            <person name="Yang Q."/>
            <person name="Yu C."/>
            <person name="Zafar N."/>
            <person name="Zhou L."/>
            <person name="Kuske C.R."/>
        </authorList>
    </citation>
    <scope>NUCLEOTIDE SEQUENCE [LARGE SCALE GENOMIC DNA]</scope>
    <source>
        <strain evidence="2 3">Ellin345</strain>
    </source>
</reference>
<feature type="domain" description="Carboxymuconolactone decarboxylase-like" evidence="1">
    <location>
        <begin position="40"/>
        <end position="79"/>
    </location>
</feature>
<dbReference type="Pfam" id="PF02627">
    <property type="entry name" value="CMD"/>
    <property type="match status" value="1"/>
</dbReference>
<dbReference type="HOGENOM" id="CLU_2601431_0_0_0"/>
<dbReference type="SUPFAM" id="SSF69118">
    <property type="entry name" value="AhpD-like"/>
    <property type="match status" value="1"/>
</dbReference>
<protein>
    <submittedName>
        <fullName evidence="2">Alkylhydroperoxidase AhpD</fullName>
    </submittedName>
</protein>
<dbReference type="PANTHER" id="PTHR35446">
    <property type="entry name" value="SI:CH211-175M2.5"/>
    <property type="match status" value="1"/>
</dbReference>
<dbReference type="STRING" id="204669.Acid345_1839"/>
<accession>Q1IQL0</accession>
<dbReference type="EnsemblBacteria" id="ABF40840">
    <property type="protein sequence ID" value="ABF40840"/>
    <property type="gene ID" value="Acid345_1839"/>
</dbReference>